<evidence type="ECO:0000256" key="2">
    <source>
        <dbReference type="SAM" id="Phobius"/>
    </source>
</evidence>
<reference evidence="3 4" key="1">
    <citation type="submission" date="2018-12" db="EMBL/GenBank/DDBJ databases">
        <title>Draft genome sequence of Xylaria grammica IHI A82.</title>
        <authorList>
            <person name="Buettner E."/>
            <person name="Kellner H."/>
        </authorList>
    </citation>
    <scope>NUCLEOTIDE SEQUENCE [LARGE SCALE GENOMIC DNA]</scope>
    <source>
        <strain evidence="3 4">IHI A82</strain>
    </source>
</reference>
<gene>
    <name evidence="3" type="ORF">EKO27_g1180</name>
</gene>
<evidence type="ECO:0000256" key="1">
    <source>
        <dbReference type="SAM" id="MobiDB-lite"/>
    </source>
</evidence>
<sequence length="280" mass="30058">MFPADCMNESECYGSFMPLLYIVFQGNAASLKSIQCLPQTTVFSDGYTDGVYDYDPGLFCPDGMTTDTRIGSVFLCCPSGLSYYGREEACTTTITQGSFFAGLSHDNEGTVGTVVTVSDNMTVYAAARPVYLTQKSNAVSPTFGDITTLSTTPVKDTSDPTETSTPGGSSLVETIIHRTECRGRCRTTTLDTSEPIETSTAGELSSVATISNGTECLERCQTAALPPNHDDPDPTKPSSHIGLKVGASVGGAVVIVLLVIGYILLTRYRRKRWCLRQILE</sequence>
<dbReference type="AlphaFoldDB" id="A0A439DHL6"/>
<feature type="transmembrane region" description="Helical" evidence="2">
    <location>
        <begin position="245"/>
        <end position="265"/>
    </location>
</feature>
<keyword evidence="2" id="KW-0812">Transmembrane</keyword>
<dbReference type="Proteomes" id="UP000286045">
    <property type="component" value="Unassembled WGS sequence"/>
</dbReference>
<keyword evidence="2" id="KW-0472">Membrane</keyword>
<feature type="region of interest" description="Disordered" evidence="1">
    <location>
        <begin position="150"/>
        <end position="169"/>
    </location>
</feature>
<keyword evidence="2" id="KW-1133">Transmembrane helix</keyword>
<organism evidence="3 4">
    <name type="scientific">Xylaria grammica</name>
    <dbReference type="NCBI Taxonomy" id="363999"/>
    <lineage>
        <taxon>Eukaryota</taxon>
        <taxon>Fungi</taxon>
        <taxon>Dikarya</taxon>
        <taxon>Ascomycota</taxon>
        <taxon>Pezizomycotina</taxon>
        <taxon>Sordariomycetes</taxon>
        <taxon>Xylariomycetidae</taxon>
        <taxon>Xylariales</taxon>
        <taxon>Xylariaceae</taxon>
        <taxon>Xylaria</taxon>
    </lineage>
</organism>
<evidence type="ECO:0000313" key="3">
    <source>
        <dbReference type="EMBL" id="RWA13879.1"/>
    </source>
</evidence>
<comment type="caution">
    <text evidence="3">The sequence shown here is derived from an EMBL/GenBank/DDBJ whole genome shotgun (WGS) entry which is preliminary data.</text>
</comment>
<keyword evidence="4" id="KW-1185">Reference proteome</keyword>
<proteinExistence type="predicted"/>
<dbReference type="EMBL" id="RYZI01000017">
    <property type="protein sequence ID" value="RWA13879.1"/>
    <property type="molecule type" value="Genomic_DNA"/>
</dbReference>
<evidence type="ECO:0000313" key="4">
    <source>
        <dbReference type="Proteomes" id="UP000286045"/>
    </source>
</evidence>
<name>A0A439DHL6_9PEZI</name>
<accession>A0A439DHL6</accession>
<protein>
    <submittedName>
        <fullName evidence="3">Uncharacterized protein</fullName>
    </submittedName>
</protein>